<feature type="region of interest" description="Disordered" evidence="1">
    <location>
        <begin position="18"/>
        <end position="49"/>
    </location>
</feature>
<name>A0A383UXH5_BLUHO</name>
<sequence>MSISVATARDIPKTIVGTNGSAISARGGTALGKSHSLPTPPNSISPSKSPYGLDFYGSRSITTRQSHKLMESDLKLQGDNVDQEPKVSEKCNFETGLSSNDITGVITSNLLSRNHLPEILLNHGPLAIRHIMSILTTAVPGFSKIPPTKARRLVVSALEGGANSGGVRKELPDDVKYEKVGWGRWSAKLNDSHSTVNESNKPYEKQSLDCHSAFSYKTAIDSSREWKYDRTRLTAPDSGWEDETLMFSNDEDFTIDTEIPMAENDSDQMSIDMEGICSSPEDSEDDEIMSDNSADITDDEDWAAVGAAALRAASYSTSSPGTHFFSSGNREKPCRGGGPSSFVLAKSCPRPSLSLSHLQVSHFATNPAPQERDAIEALLQLGSV</sequence>
<evidence type="ECO:0000313" key="3">
    <source>
        <dbReference type="Proteomes" id="UP000275772"/>
    </source>
</evidence>
<dbReference type="PANTHER" id="PTHR28164">
    <property type="entry name" value="PROTEIN STB3"/>
    <property type="match status" value="1"/>
</dbReference>
<dbReference type="GO" id="GO:0005634">
    <property type="term" value="C:nucleus"/>
    <property type="evidence" value="ECO:0007669"/>
    <property type="project" value="TreeGrafter"/>
</dbReference>
<dbReference type="VEuPathDB" id="FungiDB:BLGHR1_15242"/>
<protein>
    <submittedName>
        <fullName evidence="2">Uncharacterized protein</fullName>
    </submittedName>
</protein>
<dbReference type="GO" id="GO:0043565">
    <property type="term" value="F:sequence-specific DNA binding"/>
    <property type="evidence" value="ECO:0007669"/>
    <property type="project" value="TreeGrafter"/>
</dbReference>
<dbReference type="GO" id="GO:0000432">
    <property type="term" value="P:positive regulation of transcription from RNA polymerase II promoter by glucose"/>
    <property type="evidence" value="ECO:0007669"/>
    <property type="project" value="TreeGrafter"/>
</dbReference>
<dbReference type="PANTHER" id="PTHR28164:SF1">
    <property type="entry name" value="PROTEIN STB3"/>
    <property type="match status" value="1"/>
</dbReference>
<dbReference type="Proteomes" id="UP000275772">
    <property type="component" value="Unassembled WGS sequence"/>
</dbReference>
<gene>
    <name evidence="2" type="ORF">BLGHR1_15242</name>
</gene>
<organism evidence="2 3">
    <name type="scientific">Blumeria hordei</name>
    <name type="common">Barley powdery mildew</name>
    <name type="synonym">Blumeria graminis f. sp. hordei</name>
    <dbReference type="NCBI Taxonomy" id="2867405"/>
    <lineage>
        <taxon>Eukaryota</taxon>
        <taxon>Fungi</taxon>
        <taxon>Dikarya</taxon>
        <taxon>Ascomycota</taxon>
        <taxon>Pezizomycotina</taxon>
        <taxon>Leotiomycetes</taxon>
        <taxon>Erysiphales</taxon>
        <taxon>Erysiphaceae</taxon>
        <taxon>Blumeria</taxon>
    </lineage>
</organism>
<evidence type="ECO:0000256" key="1">
    <source>
        <dbReference type="SAM" id="MobiDB-lite"/>
    </source>
</evidence>
<evidence type="ECO:0000313" key="2">
    <source>
        <dbReference type="EMBL" id="SZF04446.1"/>
    </source>
</evidence>
<dbReference type="EMBL" id="UNSH01000067">
    <property type="protein sequence ID" value="SZF04446.1"/>
    <property type="molecule type" value="Genomic_DNA"/>
</dbReference>
<reference evidence="2 3" key="1">
    <citation type="submission" date="2017-11" db="EMBL/GenBank/DDBJ databases">
        <authorList>
            <person name="Kracher B."/>
        </authorList>
    </citation>
    <scope>NUCLEOTIDE SEQUENCE [LARGE SCALE GENOMIC DNA]</scope>
    <source>
        <strain evidence="2 3">RACE1</strain>
    </source>
</reference>
<proteinExistence type="predicted"/>
<dbReference type="InterPro" id="IPR018818">
    <property type="entry name" value="Stb3"/>
</dbReference>
<dbReference type="AlphaFoldDB" id="A0A383UXH5"/>
<accession>A0A383UXH5</accession>
<dbReference type="Pfam" id="PF10330">
    <property type="entry name" value="Stb3"/>
    <property type="match status" value="1"/>
</dbReference>